<gene>
    <name evidence="2" type="ORF">CLV60_104491</name>
</gene>
<comment type="caution">
    <text evidence="2">The sequence shown here is derived from an EMBL/GenBank/DDBJ whole genome shotgun (WGS) entry which is preliminary data.</text>
</comment>
<dbReference type="RefSeq" id="WP_106595400.1">
    <property type="nucleotide sequence ID" value="NZ_PYAS01000004.1"/>
</dbReference>
<sequence length="147" mass="16634">MSTTDSKLSIENNPAAYIAIQQLVQRYTDVINLRNWKELSEIFGIDAVWKAPSPINLQFAGLEAILEGIPASVAKTEYLIQFATGVIIELQSDTQATVRSHLAEFGRFKDSGEKLEAVGIFRDIMVKQNGVWKFQERVFELRFPTRV</sequence>
<name>A0A2P8G9B7_9BACT</name>
<keyword evidence="3" id="KW-1185">Reference proteome</keyword>
<reference evidence="2 3" key="1">
    <citation type="submission" date="2018-03" db="EMBL/GenBank/DDBJ databases">
        <title>Genomic Encyclopedia of Archaeal and Bacterial Type Strains, Phase II (KMG-II): from individual species to whole genera.</title>
        <authorList>
            <person name="Goeker M."/>
        </authorList>
    </citation>
    <scope>NUCLEOTIDE SEQUENCE [LARGE SCALE GENOMIC DNA]</scope>
    <source>
        <strain evidence="2 3">DSM 29057</strain>
    </source>
</reference>
<evidence type="ECO:0000313" key="3">
    <source>
        <dbReference type="Proteomes" id="UP000241964"/>
    </source>
</evidence>
<accession>A0A2P8G9B7</accession>
<dbReference type="AlphaFoldDB" id="A0A2P8G9B7"/>
<feature type="domain" description="SnoaL-like" evidence="1">
    <location>
        <begin position="17"/>
        <end position="137"/>
    </location>
</feature>
<dbReference type="Pfam" id="PF13577">
    <property type="entry name" value="SnoaL_4"/>
    <property type="match status" value="1"/>
</dbReference>
<proteinExistence type="predicted"/>
<dbReference type="OrthoDB" id="5382635at2"/>
<dbReference type="InterPro" id="IPR032710">
    <property type="entry name" value="NTF2-like_dom_sf"/>
</dbReference>
<evidence type="ECO:0000259" key="1">
    <source>
        <dbReference type="Pfam" id="PF13577"/>
    </source>
</evidence>
<organism evidence="2 3">
    <name type="scientific">Dyadobacter jiangsuensis</name>
    <dbReference type="NCBI Taxonomy" id="1591085"/>
    <lineage>
        <taxon>Bacteria</taxon>
        <taxon>Pseudomonadati</taxon>
        <taxon>Bacteroidota</taxon>
        <taxon>Cytophagia</taxon>
        <taxon>Cytophagales</taxon>
        <taxon>Spirosomataceae</taxon>
        <taxon>Dyadobacter</taxon>
    </lineage>
</organism>
<dbReference type="Gene3D" id="3.10.450.50">
    <property type="match status" value="1"/>
</dbReference>
<dbReference type="SUPFAM" id="SSF54427">
    <property type="entry name" value="NTF2-like"/>
    <property type="match status" value="1"/>
</dbReference>
<protein>
    <submittedName>
        <fullName evidence="2">SnoaL-like protein</fullName>
    </submittedName>
</protein>
<dbReference type="EMBL" id="PYAS01000004">
    <property type="protein sequence ID" value="PSL30548.1"/>
    <property type="molecule type" value="Genomic_DNA"/>
</dbReference>
<dbReference type="CDD" id="cd00531">
    <property type="entry name" value="NTF2_like"/>
    <property type="match status" value="1"/>
</dbReference>
<evidence type="ECO:0000313" key="2">
    <source>
        <dbReference type="EMBL" id="PSL30548.1"/>
    </source>
</evidence>
<dbReference type="InterPro" id="IPR037401">
    <property type="entry name" value="SnoaL-like"/>
</dbReference>
<dbReference type="Proteomes" id="UP000241964">
    <property type="component" value="Unassembled WGS sequence"/>
</dbReference>